<dbReference type="InterPro" id="IPR025857">
    <property type="entry name" value="MacB_PCD"/>
</dbReference>
<comment type="caution">
    <text evidence="10">The sequence shown here is derived from an EMBL/GenBank/DDBJ whole genome shotgun (WGS) entry which is preliminary data.</text>
</comment>
<evidence type="ECO:0000259" key="9">
    <source>
        <dbReference type="Pfam" id="PF12704"/>
    </source>
</evidence>
<dbReference type="InterPro" id="IPR051447">
    <property type="entry name" value="Lipoprotein-release_system"/>
</dbReference>
<dbReference type="PANTHER" id="PTHR30489">
    <property type="entry name" value="LIPOPROTEIN-RELEASING SYSTEM TRANSMEMBRANE PROTEIN LOLE"/>
    <property type="match status" value="1"/>
</dbReference>
<feature type="transmembrane region" description="Helical" evidence="7">
    <location>
        <begin position="324"/>
        <end position="355"/>
    </location>
</feature>
<evidence type="ECO:0000313" key="11">
    <source>
        <dbReference type="Proteomes" id="UP000824076"/>
    </source>
</evidence>
<dbReference type="Proteomes" id="UP000824076">
    <property type="component" value="Unassembled WGS sequence"/>
</dbReference>
<accession>A0A9D1LHC2</accession>
<evidence type="ECO:0000256" key="3">
    <source>
        <dbReference type="ARBA" id="ARBA00022475"/>
    </source>
</evidence>
<reference evidence="10" key="1">
    <citation type="submission" date="2020-10" db="EMBL/GenBank/DDBJ databases">
        <authorList>
            <person name="Gilroy R."/>
        </authorList>
    </citation>
    <scope>NUCLEOTIDE SEQUENCE</scope>
    <source>
        <strain evidence="10">17073</strain>
    </source>
</reference>
<feature type="transmembrane region" description="Helical" evidence="7">
    <location>
        <begin position="375"/>
        <end position="400"/>
    </location>
</feature>
<evidence type="ECO:0000256" key="4">
    <source>
        <dbReference type="ARBA" id="ARBA00022692"/>
    </source>
</evidence>
<feature type="transmembrane region" description="Helical" evidence="7">
    <location>
        <begin position="277"/>
        <end position="303"/>
    </location>
</feature>
<keyword evidence="6 7" id="KW-0472">Membrane</keyword>
<evidence type="ECO:0000256" key="6">
    <source>
        <dbReference type="ARBA" id="ARBA00023136"/>
    </source>
</evidence>
<evidence type="ECO:0000256" key="7">
    <source>
        <dbReference type="SAM" id="Phobius"/>
    </source>
</evidence>
<proteinExistence type="inferred from homology"/>
<evidence type="ECO:0000256" key="5">
    <source>
        <dbReference type="ARBA" id="ARBA00022989"/>
    </source>
</evidence>
<keyword evidence="4 7" id="KW-0812">Transmembrane</keyword>
<protein>
    <submittedName>
        <fullName evidence="10">ABC transporter permease</fullName>
    </submittedName>
</protein>
<organism evidence="10 11">
    <name type="scientific">Candidatus Limisoma intestinavium</name>
    <dbReference type="NCBI Taxonomy" id="2840856"/>
    <lineage>
        <taxon>Bacteria</taxon>
        <taxon>Pseudomonadati</taxon>
        <taxon>Bacteroidota</taxon>
        <taxon>Bacteroidia</taxon>
        <taxon>Bacteroidales</taxon>
        <taxon>Candidatus Limisoma</taxon>
    </lineage>
</organism>
<sequence>MNWLPVRIAFRHLASRKSHTAVGVISIVAICAVAVTTMAMVCVLSVFNGFRGLVDSKLSMLEPDIKISAARGYSIGNADSLARIIEHVHGIAAIAPTVTDNALAIYANRQIPVTLKGIPDNYGEITDLPRLVQKGGTYRLTSGDDNFCIMSIGAASALGAMPGGERTCSFYAPRRIGAINIANPASAFRKVPAFVAGVFEIKQGEYDQNHVYVSLDAAQRLFGCIGEATALEVKLADGANEQETMSALREKLGPDYKVENRLMQHALSLRMINIEKWIAFLLLGLILIVASFNVISTLAILIMEKQSNISTLRALGADNRTTDSIFVVEGWLVSLIGALAGIALGVVLCLLQIHFGLVRLSADTSNLIVDAYPVAISATDMLAIFAIVAVVGLAASLATVRAMRGYMRKAANRM</sequence>
<dbReference type="GO" id="GO:0044874">
    <property type="term" value="P:lipoprotein localization to outer membrane"/>
    <property type="evidence" value="ECO:0007669"/>
    <property type="project" value="TreeGrafter"/>
</dbReference>
<gene>
    <name evidence="10" type="ORF">IAD18_03250</name>
</gene>
<reference evidence="10" key="2">
    <citation type="journal article" date="2021" name="PeerJ">
        <title>Extensive microbial diversity within the chicken gut microbiome revealed by metagenomics and culture.</title>
        <authorList>
            <person name="Gilroy R."/>
            <person name="Ravi A."/>
            <person name="Getino M."/>
            <person name="Pursley I."/>
            <person name="Horton D.L."/>
            <person name="Alikhan N.F."/>
            <person name="Baker D."/>
            <person name="Gharbi K."/>
            <person name="Hall N."/>
            <person name="Watson M."/>
            <person name="Adriaenssens E.M."/>
            <person name="Foster-Nyarko E."/>
            <person name="Jarju S."/>
            <person name="Secka A."/>
            <person name="Antonio M."/>
            <person name="Oren A."/>
            <person name="Chaudhuri R.R."/>
            <person name="La Ragione R."/>
            <person name="Hildebrand F."/>
            <person name="Pallen M.J."/>
        </authorList>
    </citation>
    <scope>NUCLEOTIDE SEQUENCE</scope>
    <source>
        <strain evidence="10">17073</strain>
    </source>
</reference>
<name>A0A9D1LHC2_9BACT</name>
<dbReference type="InterPro" id="IPR003838">
    <property type="entry name" value="ABC3_permease_C"/>
</dbReference>
<evidence type="ECO:0000256" key="2">
    <source>
        <dbReference type="ARBA" id="ARBA00005236"/>
    </source>
</evidence>
<feature type="domain" description="ABC3 transporter permease C-terminal" evidence="8">
    <location>
        <begin position="281"/>
        <end position="404"/>
    </location>
</feature>
<evidence type="ECO:0000259" key="8">
    <source>
        <dbReference type="Pfam" id="PF02687"/>
    </source>
</evidence>
<keyword evidence="5 7" id="KW-1133">Transmembrane helix</keyword>
<evidence type="ECO:0000313" key="10">
    <source>
        <dbReference type="EMBL" id="HIU38667.1"/>
    </source>
</evidence>
<feature type="transmembrane region" description="Helical" evidence="7">
    <location>
        <begin position="21"/>
        <end position="47"/>
    </location>
</feature>
<comment type="similarity">
    <text evidence="2">Belongs to the ABC-4 integral membrane protein family. LolC/E subfamily.</text>
</comment>
<feature type="domain" description="MacB-like periplasmic core" evidence="9">
    <location>
        <begin position="26"/>
        <end position="250"/>
    </location>
</feature>
<dbReference type="AlphaFoldDB" id="A0A9D1LHC2"/>
<dbReference type="Pfam" id="PF12704">
    <property type="entry name" value="MacB_PCD"/>
    <property type="match status" value="1"/>
</dbReference>
<dbReference type="EMBL" id="DVMS01000094">
    <property type="protein sequence ID" value="HIU38667.1"/>
    <property type="molecule type" value="Genomic_DNA"/>
</dbReference>
<dbReference type="Pfam" id="PF02687">
    <property type="entry name" value="FtsX"/>
    <property type="match status" value="1"/>
</dbReference>
<comment type="subcellular location">
    <subcellularLocation>
        <location evidence="1">Cell membrane</location>
        <topology evidence="1">Multi-pass membrane protein</topology>
    </subcellularLocation>
</comment>
<keyword evidence="3" id="KW-1003">Cell membrane</keyword>
<evidence type="ECO:0000256" key="1">
    <source>
        <dbReference type="ARBA" id="ARBA00004651"/>
    </source>
</evidence>
<dbReference type="PANTHER" id="PTHR30489:SF0">
    <property type="entry name" value="LIPOPROTEIN-RELEASING SYSTEM TRANSMEMBRANE PROTEIN LOLE"/>
    <property type="match status" value="1"/>
</dbReference>
<dbReference type="GO" id="GO:0098797">
    <property type="term" value="C:plasma membrane protein complex"/>
    <property type="evidence" value="ECO:0007669"/>
    <property type="project" value="TreeGrafter"/>
</dbReference>